<dbReference type="PANTHER" id="PTHR43884:SF20">
    <property type="entry name" value="ACYL-COA DEHYDROGENASE FADE28"/>
    <property type="match status" value="1"/>
</dbReference>
<dbReference type="InterPro" id="IPR009075">
    <property type="entry name" value="AcylCo_DH/oxidase_C"/>
</dbReference>
<keyword evidence="9" id="KW-1185">Reference proteome</keyword>
<proteinExistence type="inferred from homology"/>
<evidence type="ECO:0000259" key="7">
    <source>
        <dbReference type="Pfam" id="PF02771"/>
    </source>
</evidence>
<keyword evidence="5 8" id="KW-0560">Oxidoreductase</keyword>
<protein>
    <submittedName>
        <fullName evidence="8">Acyl-CoA dehydrogenase family protein</fullName>
        <ecNumber evidence="8">1.-.-.-</ecNumber>
    </submittedName>
</protein>
<evidence type="ECO:0000256" key="4">
    <source>
        <dbReference type="ARBA" id="ARBA00022827"/>
    </source>
</evidence>
<dbReference type="InterPro" id="IPR036250">
    <property type="entry name" value="AcylCo_DH-like_C"/>
</dbReference>
<dbReference type="GO" id="GO:0016491">
    <property type="term" value="F:oxidoreductase activity"/>
    <property type="evidence" value="ECO:0007669"/>
    <property type="project" value="UniProtKB-KW"/>
</dbReference>
<evidence type="ECO:0000256" key="5">
    <source>
        <dbReference type="ARBA" id="ARBA00023002"/>
    </source>
</evidence>
<dbReference type="Gene3D" id="1.10.540.10">
    <property type="entry name" value="Acyl-CoA dehydrogenase/oxidase, N-terminal domain"/>
    <property type="match status" value="1"/>
</dbReference>
<feature type="domain" description="Acyl-CoA dehydrogenase/oxidase C-terminal" evidence="6">
    <location>
        <begin position="215"/>
        <end position="334"/>
    </location>
</feature>
<evidence type="ECO:0000256" key="2">
    <source>
        <dbReference type="ARBA" id="ARBA00009347"/>
    </source>
</evidence>
<reference evidence="9" key="1">
    <citation type="journal article" date="2019" name="Int. J. Syst. Evol. Microbiol.">
        <title>The Global Catalogue of Microorganisms (GCM) 10K type strain sequencing project: providing services to taxonomists for standard genome sequencing and annotation.</title>
        <authorList>
            <consortium name="The Broad Institute Genomics Platform"/>
            <consortium name="The Broad Institute Genome Sequencing Center for Infectious Disease"/>
            <person name="Wu L."/>
            <person name="Ma J."/>
        </authorList>
    </citation>
    <scope>NUCLEOTIDE SEQUENCE [LARGE SCALE GENOMIC DNA]</scope>
    <source>
        <strain evidence="9">CGMCC 4.7676</strain>
    </source>
</reference>
<evidence type="ECO:0000256" key="3">
    <source>
        <dbReference type="ARBA" id="ARBA00022630"/>
    </source>
</evidence>
<dbReference type="SUPFAM" id="SSF56645">
    <property type="entry name" value="Acyl-CoA dehydrogenase NM domain-like"/>
    <property type="match status" value="1"/>
</dbReference>
<dbReference type="SUPFAM" id="SSF47203">
    <property type="entry name" value="Acyl-CoA dehydrogenase C-terminal domain-like"/>
    <property type="match status" value="1"/>
</dbReference>
<dbReference type="Gene3D" id="1.20.140.10">
    <property type="entry name" value="Butyryl-CoA Dehydrogenase, subunit A, domain 3"/>
    <property type="match status" value="1"/>
</dbReference>
<dbReference type="InterPro" id="IPR009100">
    <property type="entry name" value="AcylCoA_DH/oxidase_NM_dom_sf"/>
</dbReference>
<dbReference type="InterPro" id="IPR046373">
    <property type="entry name" value="Acyl-CoA_Oxase/DH_mid-dom_sf"/>
</dbReference>
<organism evidence="8 9">
    <name type="scientific">Amycolatopsis speibonae</name>
    <dbReference type="NCBI Taxonomy" id="1450224"/>
    <lineage>
        <taxon>Bacteria</taxon>
        <taxon>Bacillati</taxon>
        <taxon>Actinomycetota</taxon>
        <taxon>Actinomycetes</taxon>
        <taxon>Pseudonocardiales</taxon>
        <taxon>Pseudonocardiaceae</taxon>
        <taxon>Amycolatopsis</taxon>
    </lineage>
</organism>
<dbReference type="InterPro" id="IPR037069">
    <property type="entry name" value="AcylCoA_DH/ox_N_sf"/>
</dbReference>
<comment type="cofactor">
    <cofactor evidence="1">
        <name>FAD</name>
        <dbReference type="ChEBI" id="CHEBI:57692"/>
    </cofactor>
</comment>
<dbReference type="Gene3D" id="2.40.110.10">
    <property type="entry name" value="Butyryl-CoA Dehydrogenase, subunit A, domain 2"/>
    <property type="match status" value="1"/>
</dbReference>
<keyword evidence="3" id="KW-0285">Flavoprotein</keyword>
<evidence type="ECO:0000313" key="8">
    <source>
        <dbReference type="EMBL" id="MFC3454410.1"/>
    </source>
</evidence>
<feature type="domain" description="Acyl-CoA dehydrogenase/oxidase N-terminal" evidence="7">
    <location>
        <begin position="7"/>
        <end position="101"/>
    </location>
</feature>
<comment type="caution">
    <text evidence="8">The sequence shown here is derived from an EMBL/GenBank/DDBJ whole genome shotgun (WGS) entry which is preliminary data.</text>
</comment>
<accession>A0ABV7P759</accession>
<dbReference type="InterPro" id="IPR013786">
    <property type="entry name" value="AcylCoA_DH/ox_N"/>
</dbReference>
<sequence>MDFTLDEDLLAVRELARTIFTDRATTERVRAIEATSSHVDEDLWRALAQADLLGLALSEKDGGADLGLAGLAVLLEEQGRNVAPVPLWPHGVATWAVARYAEPGALAREAAEGEVRLTVALEEYGRSPWEPGCVATCADGIWRLTGTKAAVPSPAGAAYVVVSATGPDGPAMFLVPAEGVSWRESETTAHEFAGDLSLSGAVARPLGPAAFGAVLRAAAVAIAAVQLGVADGALRLAASYTSAREQFGRPLAAFQSLRHQLADCLIDLDAMRVTLWQAIQAVDTDDAEAERAVQVASWWRAQGGLDVVYRVQHVHGGIGVDVDYPVHRYFLWGRQLAGTLGGPAAVLSHLGDVLAAGEVNG</sequence>
<dbReference type="EC" id="1.-.-.-" evidence="8"/>
<dbReference type="PANTHER" id="PTHR43884">
    <property type="entry name" value="ACYL-COA DEHYDROGENASE"/>
    <property type="match status" value="1"/>
</dbReference>
<gene>
    <name evidence="8" type="ORF">ACFOSH_33665</name>
</gene>
<evidence type="ECO:0000259" key="6">
    <source>
        <dbReference type="Pfam" id="PF00441"/>
    </source>
</evidence>
<dbReference type="RefSeq" id="WP_378243890.1">
    <property type="nucleotide sequence ID" value="NZ_JBHRWK010000064.1"/>
</dbReference>
<comment type="similarity">
    <text evidence="2">Belongs to the acyl-CoA dehydrogenase family.</text>
</comment>
<dbReference type="Pfam" id="PF02771">
    <property type="entry name" value="Acyl-CoA_dh_N"/>
    <property type="match status" value="1"/>
</dbReference>
<name>A0ABV7P759_9PSEU</name>
<evidence type="ECO:0000313" key="9">
    <source>
        <dbReference type="Proteomes" id="UP001595645"/>
    </source>
</evidence>
<dbReference type="EMBL" id="JBHRWK010000064">
    <property type="protein sequence ID" value="MFC3454410.1"/>
    <property type="molecule type" value="Genomic_DNA"/>
</dbReference>
<evidence type="ECO:0000256" key="1">
    <source>
        <dbReference type="ARBA" id="ARBA00001974"/>
    </source>
</evidence>
<keyword evidence="4" id="KW-0274">FAD</keyword>
<dbReference type="Proteomes" id="UP001595645">
    <property type="component" value="Unassembled WGS sequence"/>
</dbReference>
<dbReference type="Pfam" id="PF00441">
    <property type="entry name" value="Acyl-CoA_dh_1"/>
    <property type="match status" value="1"/>
</dbReference>